<protein>
    <submittedName>
        <fullName evidence="1">Uncharacterized protein</fullName>
    </submittedName>
</protein>
<organism evidence="1">
    <name type="scientific">Alexandrium monilatum</name>
    <dbReference type="NCBI Taxonomy" id="311494"/>
    <lineage>
        <taxon>Eukaryota</taxon>
        <taxon>Sar</taxon>
        <taxon>Alveolata</taxon>
        <taxon>Dinophyceae</taxon>
        <taxon>Gonyaulacales</taxon>
        <taxon>Pyrocystaceae</taxon>
        <taxon>Alexandrium</taxon>
    </lineage>
</organism>
<reference evidence="1" key="1">
    <citation type="submission" date="2021-01" db="EMBL/GenBank/DDBJ databases">
        <authorList>
            <person name="Corre E."/>
            <person name="Pelletier E."/>
            <person name="Niang G."/>
            <person name="Scheremetjew M."/>
            <person name="Finn R."/>
            <person name="Kale V."/>
            <person name="Holt S."/>
            <person name="Cochrane G."/>
            <person name="Meng A."/>
            <person name="Brown T."/>
            <person name="Cohen L."/>
        </authorList>
    </citation>
    <scope>NUCLEOTIDE SEQUENCE</scope>
    <source>
        <strain evidence="1">CCMP3105</strain>
    </source>
</reference>
<dbReference type="PANTHER" id="PTHR45458:SF2">
    <property type="entry name" value="OXIDOREDUCTASE, SHORT CHAIN DEHYDROGENASE_REDUCTASE FAMILY SUPERFAMILY (AFU_ORTHOLOGUE AFUA_3G13450)"/>
    <property type="match status" value="1"/>
</dbReference>
<dbReference type="InterPro" id="IPR036291">
    <property type="entry name" value="NAD(P)-bd_dom_sf"/>
</dbReference>
<dbReference type="AlphaFoldDB" id="A0A7S4VF05"/>
<dbReference type="GO" id="GO:0016616">
    <property type="term" value="F:oxidoreductase activity, acting on the CH-OH group of donors, NAD or NADP as acceptor"/>
    <property type="evidence" value="ECO:0007669"/>
    <property type="project" value="TreeGrafter"/>
</dbReference>
<dbReference type="Pfam" id="PF00106">
    <property type="entry name" value="adh_short"/>
    <property type="match status" value="1"/>
</dbReference>
<name>A0A7S4VF05_9DINO</name>
<dbReference type="PANTHER" id="PTHR45458">
    <property type="entry name" value="SHORT-CHAIN DEHYDROGENASE/REDUCTASE SDR"/>
    <property type="match status" value="1"/>
</dbReference>
<evidence type="ECO:0000313" key="1">
    <source>
        <dbReference type="EMBL" id="CAE4580374.1"/>
    </source>
</evidence>
<accession>A0A7S4VF05</accession>
<dbReference type="SUPFAM" id="SSF51735">
    <property type="entry name" value="NAD(P)-binding Rossmann-fold domains"/>
    <property type="match status" value="1"/>
</dbReference>
<gene>
    <name evidence="1" type="ORF">AMON00008_LOCUS18741</name>
</gene>
<dbReference type="Gene3D" id="3.40.50.720">
    <property type="entry name" value="NAD(P)-binding Rossmann-like Domain"/>
    <property type="match status" value="1"/>
</dbReference>
<sequence length="365" mass="39173">MPFRCEQRRPKRPLVAASLAAGAAAVLCLGAQGAGFANGGRAAKLVELQRPMQHGGVARHHSPLPLSALPNEIVGALDGADLYLRQNSLVAFFSAALTVLGFTLLSSKKERVYSIADQVARFARAKEENNTRYLDIETVYDGSSLKVKELVAQGAEVLATTRRPSEELAAAGVAQVIEGVDVQDTASIARMASEIKAPLDYVINNAGYFMEEKETISTLNDKEALKQIDICGLGPLRVTAELYKAGLLKGGKVVVITSQAGSVEWRFTQNAGEGGDYGHHMSRAACNIAAALMSEELKSAGIPVVMLHPGFNRTEMTSKYSDIWDKEGAVEPEVGAKRVLHETIGASMEKTGMFINCEDGLQIPW</sequence>
<proteinExistence type="predicted"/>
<dbReference type="EMBL" id="HBNR01027633">
    <property type="protein sequence ID" value="CAE4580374.1"/>
    <property type="molecule type" value="Transcribed_RNA"/>
</dbReference>
<dbReference type="InterPro" id="IPR002347">
    <property type="entry name" value="SDR_fam"/>
</dbReference>
<dbReference type="InterPro" id="IPR052184">
    <property type="entry name" value="SDR_enzymes"/>
</dbReference>